<evidence type="ECO:0000256" key="3">
    <source>
        <dbReference type="ARBA" id="ARBA00022617"/>
    </source>
</evidence>
<evidence type="ECO:0000256" key="8">
    <source>
        <dbReference type="SAM" id="SignalP"/>
    </source>
</evidence>
<evidence type="ECO:0000256" key="2">
    <source>
        <dbReference type="ARBA" id="ARBA00022559"/>
    </source>
</evidence>
<dbReference type="PROSITE" id="PS51405">
    <property type="entry name" value="HEME_HALOPEROXIDASE"/>
    <property type="match status" value="1"/>
</dbReference>
<reference evidence="10 11" key="1">
    <citation type="journal article" date="2015" name="Fungal Genet. Biol.">
        <title>Evolution of novel wood decay mechanisms in Agaricales revealed by the genome sequences of Fistulina hepatica and Cylindrobasidium torrendii.</title>
        <authorList>
            <person name="Floudas D."/>
            <person name="Held B.W."/>
            <person name="Riley R."/>
            <person name="Nagy L.G."/>
            <person name="Koehler G."/>
            <person name="Ransdell A.S."/>
            <person name="Younus H."/>
            <person name="Chow J."/>
            <person name="Chiniquy J."/>
            <person name="Lipzen A."/>
            <person name="Tritt A."/>
            <person name="Sun H."/>
            <person name="Haridas S."/>
            <person name="LaButti K."/>
            <person name="Ohm R.A."/>
            <person name="Kues U."/>
            <person name="Blanchette R.A."/>
            <person name="Grigoriev I.V."/>
            <person name="Minto R.E."/>
            <person name="Hibbett D.S."/>
        </authorList>
    </citation>
    <scope>NUCLEOTIDE SEQUENCE [LARGE SCALE GENOMIC DNA]</scope>
    <source>
        <strain evidence="10 11">FP15055 ss-10</strain>
    </source>
</reference>
<dbReference type="OrthoDB" id="407298at2759"/>
<keyword evidence="11" id="KW-1185">Reference proteome</keyword>
<name>A0A0D7BHZ5_9AGAR</name>
<dbReference type="STRING" id="1314674.A0A0D7BHZ5"/>
<proteinExistence type="inferred from homology"/>
<keyword evidence="5" id="KW-0560">Oxidoreductase</keyword>
<accession>A0A0D7BHZ5</accession>
<dbReference type="Proteomes" id="UP000054007">
    <property type="component" value="Unassembled WGS sequence"/>
</dbReference>
<evidence type="ECO:0000256" key="7">
    <source>
        <dbReference type="ARBA" id="ARBA00025795"/>
    </source>
</evidence>
<keyword evidence="3" id="KW-0349">Heme</keyword>
<dbReference type="PANTHER" id="PTHR33577">
    <property type="entry name" value="STERIGMATOCYSTIN BIOSYNTHESIS PEROXIDASE STCC-RELATED"/>
    <property type="match status" value="1"/>
</dbReference>
<keyword evidence="6" id="KW-0408">Iron</keyword>
<comment type="similarity">
    <text evidence="7">Belongs to the chloroperoxidase family.</text>
</comment>
<keyword evidence="8" id="KW-0732">Signal</keyword>
<dbReference type="Gene3D" id="1.10.489.10">
    <property type="entry name" value="Chloroperoxidase-like"/>
    <property type="match status" value="1"/>
</dbReference>
<evidence type="ECO:0000313" key="11">
    <source>
        <dbReference type="Proteomes" id="UP000054007"/>
    </source>
</evidence>
<sequence>MSSSFSFLAFAAAVAFSSSVVAWPTARDDHGFQEPGDNDVRSPCPGLNALANHGYLPRDGKNITIPIMMDAALQGYNIQPEVILLAARVSLMTSTYAWDAFSLEDIRLHGNIEHDASLSRMDEALGSNWEFNEDIYTTLANSNPGVDYYNASSAGEVQRLRLEQSLRDNNATHNTLSELTIRTRESALYLSVMGDPETGVAPKEYVDIFFREERLPIEEGWKRSDVPINDDLINAVEKVILDASQWPGPVEGQCAWVRTDPGDDLDIVGPR</sequence>
<comment type="cofactor">
    <cofactor evidence="1">
        <name>heme b</name>
        <dbReference type="ChEBI" id="CHEBI:60344"/>
    </cofactor>
</comment>
<evidence type="ECO:0000313" key="10">
    <source>
        <dbReference type="EMBL" id="KIY70112.1"/>
    </source>
</evidence>
<organism evidence="10 11">
    <name type="scientific">Cylindrobasidium torrendii FP15055 ss-10</name>
    <dbReference type="NCBI Taxonomy" id="1314674"/>
    <lineage>
        <taxon>Eukaryota</taxon>
        <taxon>Fungi</taxon>
        <taxon>Dikarya</taxon>
        <taxon>Basidiomycota</taxon>
        <taxon>Agaricomycotina</taxon>
        <taxon>Agaricomycetes</taxon>
        <taxon>Agaricomycetidae</taxon>
        <taxon>Agaricales</taxon>
        <taxon>Marasmiineae</taxon>
        <taxon>Physalacriaceae</taxon>
        <taxon>Cylindrobasidium</taxon>
    </lineage>
</organism>
<feature type="domain" description="Heme haloperoxidase family profile" evidence="9">
    <location>
        <begin position="28"/>
        <end position="235"/>
    </location>
</feature>
<dbReference type="PANTHER" id="PTHR33577:SF19">
    <property type="entry name" value="HEME HALOPEROXIDASE FAMILY PROFILE DOMAIN-CONTAINING PROTEIN-RELATED"/>
    <property type="match status" value="1"/>
</dbReference>
<protein>
    <submittedName>
        <fullName evidence="10">Cloroperoxidase</fullName>
    </submittedName>
</protein>
<gene>
    <name evidence="10" type="ORF">CYLTODRAFT_348242</name>
</gene>
<feature type="signal peptide" evidence="8">
    <location>
        <begin position="1"/>
        <end position="22"/>
    </location>
</feature>
<dbReference type="Pfam" id="PF01328">
    <property type="entry name" value="Peroxidase_2"/>
    <property type="match status" value="1"/>
</dbReference>
<dbReference type="InterPro" id="IPR036851">
    <property type="entry name" value="Chloroperoxidase-like_sf"/>
</dbReference>
<evidence type="ECO:0000256" key="5">
    <source>
        <dbReference type="ARBA" id="ARBA00023002"/>
    </source>
</evidence>
<keyword evidence="2 10" id="KW-0575">Peroxidase</keyword>
<dbReference type="InterPro" id="IPR000028">
    <property type="entry name" value="Chloroperoxidase"/>
</dbReference>
<evidence type="ECO:0000256" key="4">
    <source>
        <dbReference type="ARBA" id="ARBA00022723"/>
    </source>
</evidence>
<dbReference type="AlphaFoldDB" id="A0A0D7BHZ5"/>
<evidence type="ECO:0000256" key="1">
    <source>
        <dbReference type="ARBA" id="ARBA00001970"/>
    </source>
</evidence>
<dbReference type="GO" id="GO:0004601">
    <property type="term" value="F:peroxidase activity"/>
    <property type="evidence" value="ECO:0007669"/>
    <property type="project" value="UniProtKB-KW"/>
</dbReference>
<dbReference type="SUPFAM" id="SSF47571">
    <property type="entry name" value="Cloroperoxidase"/>
    <property type="match status" value="1"/>
</dbReference>
<dbReference type="EMBL" id="KN880473">
    <property type="protein sequence ID" value="KIY70112.1"/>
    <property type="molecule type" value="Genomic_DNA"/>
</dbReference>
<dbReference type="GO" id="GO:0046872">
    <property type="term" value="F:metal ion binding"/>
    <property type="evidence" value="ECO:0007669"/>
    <property type="project" value="UniProtKB-KW"/>
</dbReference>
<keyword evidence="4" id="KW-0479">Metal-binding</keyword>
<evidence type="ECO:0000259" key="9">
    <source>
        <dbReference type="PROSITE" id="PS51405"/>
    </source>
</evidence>
<evidence type="ECO:0000256" key="6">
    <source>
        <dbReference type="ARBA" id="ARBA00023004"/>
    </source>
</evidence>
<feature type="chain" id="PRO_5002317222" evidence="8">
    <location>
        <begin position="23"/>
        <end position="271"/>
    </location>
</feature>